<dbReference type="EMBL" id="NQVN01000008">
    <property type="protein sequence ID" value="PIO98791.1"/>
    <property type="molecule type" value="Genomic_DNA"/>
</dbReference>
<protein>
    <recommendedName>
        <fullName evidence="3">DUF2946 domain-containing protein</fullName>
    </recommendedName>
</protein>
<dbReference type="Proteomes" id="UP000231070">
    <property type="component" value="Unassembled WGS sequence"/>
</dbReference>
<sequence length="135" mass="13632">MDLGEAMTGAGRRQGLGDLARDVVRVLFAYALVLQTLAPLAVAQADARDGLGGHSVLCSAMAGTDAQQPAKAPARIVHDCLSCCLGSVAGVLPAPAELPEPARFPLLVASFVSKAPALPARAGSPPPQRAPPGFA</sequence>
<proteinExistence type="predicted"/>
<evidence type="ECO:0008006" key="3">
    <source>
        <dbReference type="Google" id="ProtNLM"/>
    </source>
</evidence>
<dbReference type="InterPro" id="IPR021333">
    <property type="entry name" value="DUF2946"/>
</dbReference>
<reference evidence="1 2" key="1">
    <citation type="submission" date="2017-08" db="EMBL/GenBank/DDBJ databases">
        <title>Pleomorphomonas carboxidotrophicus sp. nov., a new mesophilic hydrogenogenic carboxidotroph.</title>
        <authorList>
            <person name="Esquivel-Elizondo S."/>
            <person name="Krajmalnik-Brown R."/>
            <person name="Maldonado J."/>
        </authorList>
    </citation>
    <scope>NUCLEOTIDE SEQUENCE [LARGE SCALE GENOMIC DNA]</scope>
    <source>
        <strain evidence="1 2">SVCO-16</strain>
    </source>
</reference>
<organism evidence="1 2">
    <name type="scientific">Pleomorphomonas carboxyditropha</name>
    <dbReference type="NCBI Taxonomy" id="2023338"/>
    <lineage>
        <taxon>Bacteria</taxon>
        <taxon>Pseudomonadati</taxon>
        <taxon>Pseudomonadota</taxon>
        <taxon>Alphaproteobacteria</taxon>
        <taxon>Hyphomicrobiales</taxon>
        <taxon>Pleomorphomonadaceae</taxon>
        <taxon>Pleomorphomonas</taxon>
    </lineage>
</organism>
<name>A0A2G9WVQ6_9HYPH</name>
<dbReference type="AlphaFoldDB" id="A0A2G9WVQ6"/>
<comment type="caution">
    <text evidence="1">The sequence shown here is derived from an EMBL/GenBank/DDBJ whole genome shotgun (WGS) entry which is preliminary data.</text>
</comment>
<evidence type="ECO:0000313" key="2">
    <source>
        <dbReference type="Proteomes" id="UP000231070"/>
    </source>
</evidence>
<keyword evidence="2" id="KW-1185">Reference proteome</keyword>
<dbReference type="Pfam" id="PF11162">
    <property type="entry name" value="DUF2946"/>
    <property type="match status" value="1"/>
</dbReference>
<accession>A0A2G9WVQ6</accession>
<evidence type="ECO:0000313" key="1">
    <source>
        <dbReference type="EMBL" id="PIO98791.1"/>
    </source>
</evidence>
<gene>
    <name evidence="1" type="ORF">CJ014_13905</name>
</gene>